<reference evidence="2" key="4">
    <citation type="submission" date="2019-09" db="EMBL/GenBank/DDBJ databases">
        <authorList>
            <person name="Ross B.D."/>
            <person name="Verster A.J."/>
            <person name="Radey M.C."/>
            <person name="Schmidtke D.T."/>
            <person name="Pope C.E."/>
            <person name="Hoffman L.R."/>
            <person name="Hajjar A.M."/>
            <person name="Peterson S.B."/>
            <person name="Borenstein E."/>
            <person name="Mougous J.D."/>
        </authorList>
    </citation>
    <scope>NUCLEOTIDE SEQUENCE</scope>
    <source>
        <strain evidence="2">H204</strain>
    </source>
</reference>
<evidence type="ECO:0000313" key="5">
    <source>
        <dbReference type="Proteomes" id="UP000327007"/>
    </source>
</evidence>
<proteinExistence type="predicted"/>
<sequence>MIKDIEENSFVWLRLLKDWKEQIRTRKANRSHWKCTLYYYA</sequence>
<name>A0A415HFD2_9BACE</name>
<reference evidence="2" key="3">
    <citation type="journal article" date="2019" name="bioRxiv">
        <title>Acquired interbacterial defense systems protect against interspecies antagonism in the human gut microbiome.</title>
        <authorList>
            <person name="Ross B.D."/>
            <person name="Verster A.J."/>
            <person name="Radey M.C."/>
            <person name="Schmidtke D.T."/>
            <person name="Pope C.E."/>
            <person name="Hoffman L.R."/>
            <person name="Hajjar A.M."/>
            <person name="Peterson S.B."/>
            <person name="Borenstein E."/>
            <person name="Mougous J.D."/>
        </authorList>
    </citation>
    <scope>NUCLEOTIDE SEQUENCE</scope>
    <source>
        <strain evidence="2">H204</strain>
    </source>
</reference>
<dbReference type="Pfam" id="PF01429">
    <property type="entry name" value="MBD"/>
    <property type="match status" value="1"/>
</dbReference>
<feature type="domain" description="MBD" evidence="1">
    <location>
        <begin position="7"/>
        <end position="41"/>
    </location>
</feature>
<dbReference type="Proteomes" id="UP000284417">
    <property type="component" value="Unassembled WGS sequence"/>
</dbReference>
<dbReference type="EMBL" id="VYQC01000009">
    <property type="protein sequence ID" value="KAA9044721.1"/>
    <property type="molecule type" value="Genomic_DNA"/>
</dbReference>
<gene>
    <name evidence="3" type="ORF">DW042_20650</name>
    <name evidence="2" type="ORF">F6S82_14860</name>
</gene>
<dbReference type="Proteomes" id="UP000327007">
    <property type="component" value="Unassembled WGS sequence"/>
</dbReference>
<reference evidence="3 4" key="2">
    <citation type="submission" date="2018-08" db="EMBL/GenBank/DDBJ databases">
        <title>A genome reference for cultivated species of the human gut microbiota.</title>
        <authorList>
            <person name="Zou Y."/>
            <person name="Xue W."/>
            <person name="Luo G."/>
        </authorList>
    </citation>
    <scope>NUCLEOTIDE SEQUENCE [LARGE SCALE GENOMIC DNA]</scope>
    <source>
        <strain evidence="3 4">AF39-6AC</strain>
    </source>
</reference>
<dbReference type="SUPFAM" id="SSF54171">
    <property type="entry name" value="DNA-binding domain"/>
    <property type="match status" value="1"/>
</dbReference>
<protein>
    <recommendedName>
        <fullName evidence="1">MBD domain-containing protein</fullName>
    </recommendedName>
</protein>
<organism evidence="3 4">
    <name type="scientific">Bacteroides xylanisolvens</name>
    <dbReference type="NCBI Taxonomy" id="371601"/>
    <lineage>
        <taxon>Bacteria</taxon>
        <taxon>Pseudomonadati</taxon>
        <taxon>Bacteroidota</taxon>
        <taxon>Bacteroidia</taxon>
        <taxon>Bacteroidales</taxon>
        <taxon>Bacteroidaceae</taxon>
        <taxon>Bacteroides</taxon>
    </lineage>
</organism>
<dbReference type="InterPro" id="IPR001739">
    <property type="entry name" value="Methyl_CpG_DNA-bd"/>
</dbReference>
<reference evidence="5" key="1">
    <citation type="journal article" date="2018" name="J. Anim. Genet.">
        <title>Acquired interbacterial defense systems protect against interspecies antagonism in the human gut microbiome.</title>
        <authorList>
            <person name="Ross B.D."/>
            <person name="Verster A.J."/>
            <person name="Radey M.C."/>
            <person name="Schmidtke D.T."/>
            <person name="Pope C.E."/>
            <person name="Hoffman L.R."/>
            <person name="Hajjar A."/>
            <person name="Peterson S.B."/>
            <person name="Borenstein E."/>
            <person name="Mougous J."/>
        </authorList>
    </citation>
    <scope>NUCLEOTIDE SEQUENCE [LARGE SCALE GENOMIC DNA]</scope>
    <source>
        <strain evidence="5">H204</strain>
    </source>
</reference>
<evidence type="ECO:0000313" key="3">
    <source>
        <dbReference type="EMBL" id="RHK91269.1"/>
    </source>
</evidence>
<evidence type="ECO:0000313" key="4">
    <source>
        <dbReference type="Proteomes" id="UP000284417"/>
    </source>
</evidence>
<comment type="caution">
    <text evidence="3">The sequence shown here is derived from an EMBL/GenBank/DDBJ whole genome shotgun (WGS) entry which is preliminary data.</text>
</comment>
<dbReference type="AlphaFoldDB" id="A0A415HFD2"/>
<dbReference type="InterPro" id="IPR016177">
    <property type="entry name" value="DNA-bd_dom_sf"/>
</dbReference>
<evidence type="ECO:0000313" key="2">
    <source>
        <dbReference type="EMBL" id="KAA9044721.1"/>
    </source>
</evidence>
<dbReference type="GO" id="GO:0003677">
    <property type="term" value="F:DNA binding"/>
    <property type="evidence" value="ECO:0007669"/>
    <property type="project" value="InterPro"/>
</dbReference>
<evidence type="ECO:0000259" key="1">
    <source>
        <dbReference type="Pfam" id="PF01429"/>
    </source>
</evidence>
<accession>A0A415HFD2</accession>
<dbReference type="EMBL" id="QROC01000036">
    <property type="protein sequence ID" value="RHK91269.1"/>
    <property type="molecule type" value="Genomic_DNA"/>
</dbReference>